<protein>
    <recommendedName>
        <fullName evidence="13">TGF-beta family profile domain-containing protein</fullName>
    </recommendedName>
</protein>
<dbReference type="GO" id="GO:0009888">
    <property type="term" value="P:tissue development"/>
    <property type="evidence" value="ECO:0007669"/>
    <property type="project" value="UniProtKB-ARBA"/>
</dbReference>
<feature type="compositionally biased region" description="Basic and acidic residues" evidence="11">
    <location>
        <begin position="35"/>
        <end position="48"/>
    </location>
</feature>
<dbReference type="GO" id="GO:0005615">
    <property type="term" value="C:extracellular space"/>
    <property type="evidence" value="ECO:0007669"/>
    <property type="project" value="TreeGrafter"/>
</dbReference>
<comment type="subcellular location">
    <subcellularLocation>
        <location evidence="1">Secreted</location>
    </subcellularLocation>
</comment>
<dbReference type="STRING" id="46731.A0A3M6U4D6"/>
<name>A0A3M6U4D6_POCDA</name>
<keyword evidence="12" id="KW-0812">Transmembrane</keyword>
<dbReference type="GO" id="GO:0008083">
    <property type="term" value="F:growth factor activity"/>
    <property type="evidence" value="ECO:0007669"/>
    <property type="project" value="UniProtKB-KW"/>
</dbReference>
<evidence type="ECO:0000256" key="4">
    <source>
        <dbReference type="ARBA" id="ARBA00022525"/>
    </source>
</evidence>
<keyword evidence="7 10" id="KW-0339">Growth factor</keyword>
<keyword evidence="12" id="KW-1133">Transmembrane helix</keyword>
<dbReference type="PANTHER" id="PTHR11848">
    <property type="entry name" value="TGF-BETA FAMILY"/>
    <property type="match status" value="1"/>
</dbReference>
<feature type="domain" description="TGF-beta family profile" evidence="13">
    <location>
        <begin position="269"/>
        <end position="383"/>
    </location>
</feature>
<evidence type="ECO:0000256" key="5">
    <source>
        <dbReference type="ARBA" id="ARBA00022685"/>
    </source>
</evidence>
<keyword evidence="5" id="KW-0165">Cleavage on pair of basic residues</keyword>
<dbReference type="GO" id="GO:0007369">
    <property type="term" value="P:gastrulation"/>
    <property type="evidence" value="ECO:0007669"/>
    <property type="project" value="UniProtKB-ARBA"/>
</dbReference>
<evidence type="ECO:0000256" key="12">
    <source>
        <dbReference type="SAM" id="Phobius"/>
    </source>
</evidence>
<organism evidence="14 15">
    <name type="scientific">Pocillopora damicornis</name>
    <name type="common">Cauliflower coral</name>
    <name type="synonym">Millepora damicornis</name>
    <dbReference type="NCBI Taxonomy" id="46731"/>
    <lineage>
        <taxon>Eukaryota</taxon>
        <taxon>Metazoa</taxon>
        <taxon>Cnidaria</taxon>
        <taxon>Anthozoa</taxon>
        <taxon>Hexacorallia</taxon>
        <taxon>Scleractinia</taxon>
        <taxon>Astrocoeniina</taxon>
        <taxon>Pocilloporidae</taxon>
        <taxon>Pocillopora</taxon>
    </lineage>
</organism>
<dbReference type="Pfam" id="PF00019">
    <property type="entry name" value="TGF_beta"/>
    <property type="match status" value="2"/>
</dbReference>
<dbReference type="CDD" id="cd13756">
    <property type="entry name" value="TGF_beta_BMPs_GDFs"/>
    <property type="match status" value="2"/>
</dbReference>
<dbReference type="AlphaFoldDB" id="A0A3M6U4D6"/>
<dbReference type="InterPro" id="IPR015615">
    <property type="entry name" value="TGF-beta-rel"/>
</dbReference>
<comment type="caution">
    <text evidence="14">The sequence shown here is derived from an EMBL/GenBank/DDBJ whole genome shotgun (WGS) entry which is preliminary data.</text>
</comment>
<dbReference type="OrthoDB" id="5949851at2759"/>
<dbReference type="SMART" id="SM00204">
    <property type="entry name" value="TGFB"/>
    <property type="match status" value="2"/>
</dbReference>
<keyword evidence="4" id="KW-0964">Secreted</keyword>
<keyword evidence="9" id="KW-0325">Glycoprotein</keyword>
<evidence type="ECO:0000256" key="6">
    <source>
        <dbReference type="ARBA" id="ARBA00022729"/>
    </source>
</evidence>
<feature type="transmembrane region" description="Helical" evidence="12">
    <location>
        <begin position="196"/>
        <end position="216"/>
    </location>
</feature>
<keyword evidence="12" id="KW-0472">Membrane</keyword>
<dbReference type="PROSITE" id="PS00250">
    <property type="entry name" value="TGF_BETA_1"/>
    <property type="match status" value="1"/>
</dbReference>
<dbReference type="InterPro" id="IPR029034">
    <property type="entry name" value="Cystine-knot_cytokine"/>
</dbReference>
<comment type="similarity">
    <text evidence="2 10">Belongs to the TGF-beta family.</text>
</comment>
<evidence type="ECO:0000313" key="14">
    <source>
        <dbReference type="EMBL" id="RMX48429.1"/>
    </source>
</evidence>
<dbReference type="GO" id="GO:0005125">
    <property type="term" value="F:cytokine activity"/>
    <property type="evidence" value="ECO:0007669"/>
    <property type="project" value="TreeGrafter"/>
</dbReference>
<dbReference type="Proteomes" id="UP000275408">
    <property type="component" value="Unassembled WGS sequence"/>
</dbReference>
<accession>A0A3M6U4D6</accession>
<reference evidence="14 15" key="1">
    <citation type="journal article" date="2018" name="Sci. Rep.">
        <title>Comparative analysis of the Pocillopora damicornis genome highlights role of immune system in coral evolution.</title>
        <authorList>
            <person name="Cunning R."/>
            <person name="Bay R.A."/>
            <person name="Gillette P."/>
            <person name="Baker A.C."/>
            <person name="Traylor-Knowles N."/>
        </authorList>
    </citation>
    <scope>NUCLEOTIDE SEQUENCE [LARGE SCALE GENOMIC DNA]</scope>
    <source>
        <strain evidence="14">RSMAS</strain>
        <tissue evidence="14">Whole animal</tissue>
    </source>
</reference>
<evidence type="ECO:0000256" key="3">
    <source>
        <dbReference type="ARBA" id="ARBA00022473"/>
    </source>
</evidence>
<dbReference type="EMBL" id="RCHS01002278">
    <property type="protein sequence ID" value="RMX48429.1"/>
    <property type="molecule type" value="Genomic_DNA"/>
</dbReference>
<evidence type="ECO:0000256" key="7">
    <source>
        <dbReference type="ARBA" id="ARBA00023030"/>
    </source>
</evidence>
<evidence type="ECO:0000256" key="1">
    <source>
        <dbReference type="ARBA" id="ARBA00004613"/>
    </source>
</evidence>
<keyword evidence="6" id="KW-0732">Signal</keyword>
<evidence type="ECO:0000256" key="8">
    <source>
        <dbReference type="ARBA" id="ARBA00023157"/>
    </source>
</evidence>
<feature type="region of interest" description="Disordered" evidence="11">
    <location>
        <begin position="29"/>
        <end position="105"/>
    </location>
</feature>
<evidence type="ECO:0000259" key="13">
    <source>
        <dbReference type="PROSITE" id="PS51362"/>
    </source>
</evidence>
<proteinExistence type="inferred from homology"/>
<feature type="domain" description="TGF-beta family profile" evidence="13">
    <location>
        <begin position="92"/>
        <end position="209"/>
    </location>
</feature>
<feature type="transmembrane region" description="Helical" evidence="12">
    <location>
        <begin position="6"/>
        <end position="26"/>
    </location>
</feature>
<dbReference type="InterPro" id="IPR001839">
    <property type="entry name" value="TGF-b_C"/>
</dbReference>
<gene>
    <name evidence="14" type="ORF">pdam_00011009</name>
</gene>
<evidence type="ECO:0000256" key="2">
    <source>
        <dbReference type="ARBA" id="ARBA00006656"/>
    </source>
</evidence>
<evidence type="ECO:0000256" key="9">
    <source>
        <dbReference type="ARBA" id="ARBA00023180"/>
    </source>
</evidence>
<dbReference type="InterPro" id="IPR017948">
    <property type="entry name" value="TGFb_CS"/>
</dbReference>
<dbReference type="SUPFAM" id="SSF57501">
    <property type="entry name" value="Cystine-knot cytokines"/>
    <property type="match status" value="2"/>
</dbReference>
<evidence type="ECO:0000256" key="10">
    <source>
        <dbReference type="RuleBase" id="RU000354"/>
    </source>
</evidence>
<dbReference type="PANTHER" id="PTHR11848:SF159">
    <property type="entry name" value="NODAL HOMOLOG"/>
    <property type="match status" value="1"/>
</dbReference>
<evidence type="ECO:0000256" key="11">
    <source>
        <dbReference type="SAM" id="MobiDB-lite"/>
    </source>
</evidence>
<evidence type="ECO:0000313" key="15">
    <source>
        <dbReference type="Proteomes" id="UP000275408"/>
    </source>
</evidence>
<keyword evidence="8" id="KW-1015">Disulfide bond</keyword>
<feature type="compositionally biased region" description="Basic and acidic residues" evidence="11">
    <location>
        <begin position="65"/>
        <end position="105"/>
    </location>
</feature>
<dbReference type="Gene3D" id="2.10.90.10">
    <property type="entry name" value="Cystine-knot cytokines"/>
    <property type="match status" value="2"/>
</dbReference>
<keyword evidence="15" id="KW-1185">Reference proteome</keyword>
<dbReference type="PROSITE" id="PS51362">
    <property type="entry name" value="TGF_BETA_2"/>
    <property type="match status" value="2"/>
</dbReference>
<sequence>MLNQFVSLFVLHLFILSLTVSGRGMFHKNRLQKTSRSEEPKNSPETKGPKKHFSSLIQGGCNSQRYEDHNFTKEGRPAEKHNEVQIEPFSSKETESKLLPEKKEDEADACRRVPMYVSFSDLQNSTLFDLVIAPSGFNAFRCVGKCISGEANNYSLMMTILNSKNKSYPTDGSRSCCVPIKWRSVSLLVFQQEKPFFFLVMLVLYILSSFAPVNGIPVQKHPAKSSLTEECESLSGPEGPNGASSLFQDAAPNAHNEFHKMESQSKIDVSPRGLHPKNVEDIADEHACRKVDRMVNAANNSILHPLRFNAYQCVGKCNIKQLQNVNKYARVTLNRKNKLNSTDGMAACCVPVKLRPIRILYFEKDTVVMRSLDNMIVEECGCYQIFQ</sequence>
<keyword evidence="3" id="KW-0217">Developmental protein</keyword>
<feature type="compositionally biased region" description="Polar residues" evidence="11">
    <location>
        <begin position="55"/>
        <end position="64"/>
    </location>
</feature>